<gene>
    <name evidence="2" type="ORF">CTEN210_06905</name>
</gene>
<feature type="region of interest" description="Disordered" evidence="1">
    <location>
        <begin position="301"/>
        <end position="345"/>
    </location>
</feature>
<keyword evidence="3" id="KW-1185">Reference proteome</keyword>
<feature type="compositionally biased region" description="Polar residues" evidence="1">
    <location>
        <begin position="460"/>
        <end position="489"/>
    </location>
</feature>
<dbReference type="EMBL" id="BLLK01000039">
    <property type="protein sequence ID" value="GFH50428.1"/>
    <property type="molecule type" value="Genomic_DNA"/>
</dbReference>
<feature type="compositionally biased region" description="Pro residues" evidence="1">
    <location>
        <begin position="435"/>
        <end position="454"/>
    </location>
</feature>
<accession>A0AAD3CR90</accession>
<reference evidence="2 3" key="1">
    <citation type="journal article" date="2021" name="Sci. Rep.">
        <title>The genome of the diatom Chaetoceros tenuissimus carries an ancient integrated fragment of an extant virus.</title>
        <authorList>
            <person name="Hongo Y."/>
            <person name="Kimura K."/>
            <person name="Takaki Y."/>
            <person name="Yoshida Y."/>
            <person name="Baba S."/>
            <person name="Kobayashi G."/>
            <person name="Nagasaki K."/>
            <person name="Hano T."/>
            <person name="Tomaru Y."/>
        </authorList>
    </citation>
    <scope>NUCLEOTIDE SEQUENCE [LARGE SCALE GENOMIC DNA]</scope>
    <source>
        <strain evidence="2 3">NIES-3715</strain>
    </source>
</reference>
<comment type="caution">
    <text evidence="2">The sequence shown here is derived from an EMBL/GenBank/DDBJ whole genome shotgun (WGS) entry which is preliminary data.</text>
</comment>
<evidence type="ECO:0000313" key="2">
    <source>
        <dbReference type="EMBL" id="GFH50428.1"/>
    </source>
</evidence>
<dbReference type="Proteomes" id="UP001054902">
    <property type="component" value="Unassembled WGS sequence"/>
</dbReference>
<evidence type="ECO:0000256" key="1">
    <source>
        <dbReference type="SAM" id="MobiDB-lite"/>
    </source>
</evidence>
<proteinExistence type="predicted"/>
<dbReference type="AlphaFoldDB" id="A0AAD3CR90"/>
<feature type="region of interest" description="Disordered" evidence="1">
    <location>
        <begin position="428"/>
        <end position="503"/>
    </location>
</feature>
<protein>
    <submittedName>
        <fullName evidence="2">Uncharacterized protein</fullName>
    </submittedName>
</protein>
<evidence type="ECO:0000313" key="3">
    <source>
        <dbReference type="Proteomes" id="UP001054902"/>
    </source>
</evidence>
<name>A0AAD3CR90_9STRA</name>
<organism evidence="2 3">
    <name type="scientific">Chaetoceros tenuissimus</name>
    <dbReference type="NCBI Taxonomy" id="426638"/>
    <lineage>
        <taxon>Eukaryota</taxon>
        <taxon>Sar</taxon>
        <taxon>Stramenopiles</taxon>
        <taxon>Ochrophyta</taxon>
        <taxon>Bacillariophyta</taxon>
        <taxon>Coscinodiscophyceae</taxon>
        <taxon>Chaetocerotophycidae</taxon>
        <taxon>Chaetocerotales</taxon>
        <taxon>Chaetocerotaceae</taxon>
        <taxon>Chaetoceros</taxon>
    </lineage>
</organism>
<sequence length="503" mass="54945">MDDVPTFTAFVQNILGVAVARACTELIAYIPTFRQLMTISEEDIDRFISQVHSSNSGRAAAQRIVYGPALASNLKALSFTLKDRASCNALYDAAGLAALDQAQLALMQTYRDQALQDRDNDDAATLPDIDVPKFTTDNYDDFMAKFLTVVSRTKGVHGHGANLVKQFQPRNQGFQLHFAFVNHFANDTYLQNKAAQAAIDLTKLNYSGDKPHFKMEDYYNRMTQCFNDLANGGAQYAMNDHQKIQAFSQGLKNATAVRYHVDAKQAWDDIQGPKDFDTYYNLFSSKLQQYRTLMGDGTHTDSRRINNVDTGGRGRGRGGRFGRGGGRGCCRGRGRGRGSYHNNNLYHNPPGLPNFTAEARNYPQDMFNKMSKMQKAAVQQAKLDNGWKDGRTPPDGFTVNGDGYAIPSRQIVAAIQTQLNIRQFQQVQTPGAGTPLPPPPPPPPAAPAPAPPIPGTITTNNAGQAFGSSASRGGNGDASSVISTVNGRSYQGHVYDANGNRIS</sequence>